<gene>
    <name evidence="2" type="ORF">AVDCRST_MAG26-1489</name>
</gene>
<dbReference type="Pfam" id="PF13737">
    <property type="entry name" value="DDE_Tnp_1_5"/>
    <property type="match status" value="1"/>
</dbReference>
<evidence type="ECO:0000259" key="1">
    <source>
        <dbReference type="Pfam" id="PF13737"/>
    </source>
</evidence>
<dbReference type="AlphaFoldDB" id="A0A6J4I4H2"/>
<feature type="domain" description="Transposase DDE" evidence="1">
    <location>
        <begin position="4"/>
        <end position="80"/>
    </location>
</feature>
<organism evidence="2">
    <name type="scientific">uncultured Chloroflexia bacterium</name>
    <dbReference type="NCBI Taxonomy" id="1672391"/>
    <lineage>
        <taxon>Bacteria</taxon>
        <taxon>Bacillati</taxon>
        <taxon>Chloroflexota</taxon>
        <taxon>Chloroflexia</taxon>
        <taxon>environmental samples</taxon>
    </lineage>
</organism>
<dbReference type="InterPro" id="IPR025668">
    <property type="entry name" value="Tnp_DDE_dom"/>
</dbReference>
<proteinExistence type="predicted"/>
<sequence length="80" mass="8666">MRARRGLTVWFTAEATAGWRAEARTGRGGQTKYSDLAIATALTLRAVFRLALRQTEGLIGSILQLLGLDLAVPDHSALSR</sequence>
<reference evidence="2" key="1">
    <citation type="submission" date="2020-02" db="EMBL/GenBank/DDBJ databases">
        <authorList>
            <person name="Meier V. D."/>
        </authorList>
    </citation>
    <scope>NUCLEOTIDE SEQUENCE</scope>
    <source>
        <strain evidence="2">AVDCRST_MAG26</strain>
    </source>
</reference>
<evidence type="ECO:0000313" key="2">
    <source>
        <dbReference type="EMBL" id="CAA9242022.1"/>
    </source>
</evidence>
<name>A0A6J4I4H2_9CHLR</name>
<accession>A0A6J4I4H2</accession>
<dbReference type="EMBL" id="CADCTK010000349">
    <property type="protein sequence ID" value="CAA9242022.1"/>
    <property type="molecule type" value="Genomic_DNA"/>
</dbReference>
<protein>
    <recommendedName>
        <fullName evidence="1">Transposase DDE domain-containing protein</fullName>
    </recommendedName>
</protein>